<evidence type="ECO:0000256" key="3">
    <source>
        <dbReference type="ARBA" id="ARBA00012239"/>
    </source>
</evidence>
<accession>A0A517N2S2</accession>
<dbReference type="GO" id="GO:0006534">
    <property type="term" value="P:cysteine metabolic process"/>
    <property type="evidence" value="ECO:0007669"/>
    <property type="project" value="UniProtKB-UniRule"/>
</dbReference>
<comment type="similarity">
    <text evidence="2 8">Belongs to the class-V pyridoxal-phosphate-dependent aminotransferase family. Csd subfamily.</text>
</comment>
<dbReference type="Pfam" id="PF00266">
    <property type="entry name" value="Aminotran_5"/>
    <property type="match status" value="1"/>
</dbReference>
<dbReference type="InterPro" id="IPR020578">
    <property type="entry name" value="Aminotrans_V_PyrdxlP_BS"/>
</dbReference>
<sequence length="427" mass="46397">MNSVIAKHSQLLSTSLRGDFPILSETVHNGHPLAFLDNAASTQRPACVIDTISGVYERDYANVHRGIHTLSERSTELYERARESVRNFLNAKNVSECIFTQGTTASINTVARSWGDANLAAGDEILLTVMEHHSNLVPWQQLAERSGAVLKHIPLTDDGRLDMSSLDTLLSERTKLVAIVSVSNTLGTINPVKEIIEKAHAVGALVLVDAAQSVPHMPIDVQELDCDFLAFSGHKMCGPSGVGALYGKEALLEAMPPFLGGGSMINEVRLDSFTPAELPAKFEAGTPPIVPAIAMKAAIDYLTHIGLEKIHAHEQVLITEAYNRLQEVDGLTILGPGPSHRAGLVSFSFEKIHAHEFAQILNDSFGVAVRAGHHCTQPLHALLGITASTRASFYLYNTPEEVDRLVEGVHAVQKKFAPQGRKRKPRK</sequence>
<evidence type="ECO:0000256" key="1">
    <source>
        <dbReference type="ARBA" id="ARBA00001933"/>
    </source>
</evidence>
<dbReference type="InterPro" id="IPR015422">
    <property type="entry name" value="PyrdxlP-dep_Trfase_small"/>
</dbReference>
<gene>
    <name evidence="10" type="primary">csd_2</name>
    <name evidence="10" type="ORF">HG15A2_47720</name>
</gene>
<protein>
    <recommendedName>
        <fullName evidence="3 8">Cysteine desulfurase</fullName>
        <ecNumber evidence="3 8">2.8.1.7</ecNumber>
    </recommendedName>
</protein>
<organism evidence="10 11">
    <name type="scientific">Adhaeretor mobilis</name>
    <dbReference type="NCBI Taxonomy" id="1930276"/>
    <lineage>
        <taxon>Bacteria</taxon>
        <taxon>Pseudomonadati</taxon>
        <taxon>Planctomycetota</taxon>
        <taxon>Planctomycetia</taxon>
        <taxon>Pirellulales</taxon>
        <taxon>Lacipirellulaceae</taxon>
        <taxon>Adhaeretor</taxon>
    </lineage>
</organism>
<dbReference type="InterPro" id="IPR015424">
    <property type="entry name" value="PyrdxlP-dep_Trfase"/>
</dbReference>
<dbReference type="OrthoDB" id="9804366at2"/>
<dbReference type="PROSITE" id="PS00595">
    <property type="entry name" value="AA_TRANSFER_CLASS_5"/>
    <property type="match status" value="1"/>
</dbReference>
<evidence type="ECO:0000256" key="2">
    <source>
        <dbReference type="ARBA" id="ARBA00010447"/>
    </source>
</evidence>
<evidence type="ECO:0000259" key="9">
    <source>
        <dbReference type="Pfam" id="PF00266"/>
    </source>
</evidence>
<comment type="function">
    <text evidence="8">Catalyzes the removal of elemental sulfur and selenium atoms from L-cysteine, L-cystine, L-selenocysteine, and L-selenocystine to produce L-alanine.</text>
</comment>
<evidence type="ECO:0000256" key="7">
    <source>
        <dbReference type="RuleBase" id="RU004504"/>
    </source>
</evidence>
<dbReference type="SUPFAM" id="SSF53383">
    <property type="entry name" value="PLP-dependent transferases"/>
    <property type="match status" value="1"/>
</dbReference>
<dbReference type="AlphaFoldDB" id="A0A517N2S2"/>
<dbReference type="Gene3D" id="3.90.1150.10">
    <property type="entry name" value="Aspartate Aminotransferase, domain 1"/>
    <property type="match status" value="1"/>
</dbReference>
<keyword evidence="5 8" id="KW-0663">Pyridoxal phosphate</keyword>
<dbReference type="GO" id="GO:0031071">
    <property type="term" value="F:cysteine desulfurase activity"/>
    <property type="evidence" value="ECO:0007669"/>
    <property type="project" value="UniProtKB-UniRule"/>
</dbReference>
<keyword evidence="4 8" id="KW-0808">Transferase</keyword>
<proteinExistence type="inferred from homology"/>
<evidence type="ECO:0000313" key="10">
    <source>
        <dbReference type="EMBL" id="QDT01430.1"/>
    </source>
</evidence>
<evidence type="ECO:0000256" key="4">
    <source>
        <dbReference type="ARBA" id="ARBA00022679"/>
    </source>
</evidence>
<feature type="domain" description="Aminotransferase class V" evidence="9">
    <location>
        <begin position="35"/>
        <end position="405"/>
    </location>
</feature>
<keyword evidence="11" id="KW-1185">Reference proteome</keyword>
<evidence type="ECO:0000256" key="6">
    <source>
        <dbReference type="ARBA" id="ARBA00050776"/>
    </source>
</evidence>
<dbReference type="InterPro" id="IPR010970">
    <property type="entry name" value="Cys_dSase_SufS"/>
</dbReference>
<dbReference type="NCBIfam" id="TIGR01979">
    <property type="entry name" value="sufS"/>
    <property type="match status" value="1"/>
</dbReference>
<dbReference type="EC" id="2.8.1.7" evidence="3 8"/>
<evidence type="ECO:0000256" key="5">
    <source>
        <dbReference type="ARBA" id="ARBA00022898"/>
    </source>
</evidence>
<dbReference type="PANTHER" id="PTHR43586:SF8">
    <property type="entry name" value="CYSTEINE DESULFURASE 1, CHLOROPLASTIC"/>
    <property type="match status" value="1"/>
</dbReference>
<reference evidence="10 11" key="1">
    <citation type="submission" date="2019-02" db="EMBL/GenBank/DDBJ databases">
        <title>Deep-cultivation of Planctomycetes and their phenomic and genomic characterization uncovers novel biology.</title>
        <authorList>
            <person name="Wiegand S."/>
            <person name="Jogler M."/>
            <person name="Boedeker C."/>
            <person name="Pinto D."/>
            <person name="Vollmers J."/>
            <person name="Rivas-Marin E."/>
            <person name="Kohn T."/>
            <person name="Peeters S.H."/>
            <person name="Heuer A."/>
            <person name="Rast P."/>
            <person name="Oberbeckmann S."/>
            <person name="Bunk B."/>
            <person name="Jeske O."/>
            <person name="Meyerdierks A."/>
            <person name="Storesund J.E."/>
            <person name="Kallscheuer N."/>
            <person name="Luecker S."/>
            <person name="Lage O.M."/>
            <person name="Pohl T."/>
            <person name="Merkel B.J."/>
            <person name="Hornburger P."/>
            <person name="Mueller R.-W."/>
            <person name="Bruemmer F."/>
            <person name="Labrenz M."/>
            <person name="Spormann A.M."/>
            <person name="Op den Camp H."/>
            <person name="Overmann J."/>
            <person name="Amann R."/>
            <person name="Jetten M.S.M."/>
            <person name="Mascher T."/>
            <person name="Medema M.H."/>
            <person name="Devos D.P."/>
            <person name="Kaster A.-K."/>
            <person name="Ovreas L."/>
            <person name="Rohde M."/>
            <person name="Galperin M.Y."/>
            <person name="Jogler C."/>
        </authorList>
    </citation>
    <scope>NUCLEOTIDE SEQUENCE [LARGE SCALE GENOMIC DNA]</scope>
    <source>
        <strain evidence="10 11">HG15A2</strain>
    </source>
</reference>
<dbReference type="Proteomes" id="UP000319852">
    <property type="component" value="Chromosome"/>
</dbReference>
<dbReference type="KEGG" id="amob:HG15A2_47720"/>
<evidence type="ECO:0000256" key="8">
    <source>
        <dbReference type="RuleBase" id="RU004506"/>
    </source>
</evidence>
<comment type="catalytic activity">
    <reaction evidence="6 8">
        <text>(sulfur carrier)-H + L-cysteine = (sulfur carrier)-SH + L-alanine</text>
        <dbReference type="Rhea" id="RHEA:43892"/>
        <dbReference type="Rhea" id="RHEA-COMP:14737"/>
        <dbReference type="Rhea" id="RHEA-COMP:14739"/>
        <dbReference type="ChEBI" id="CHEBI:29917"/>
        <dbReference type="ChEBI" id="CHEBI:35235"/>
        <dbReference type="ChEBI" id="CHEBI:57972"/>
        <dbReference type="ChEBI" id="CHEBI:64428"/>
        <dbReference type="EC" id="2.8.1.7"/>
    </reaction>
</comment>
<dbReference type="GO" id="GO:0030170">
    <property type="term" value="F:pyridoxal phosphate binding"/>
    <property type="evidence" value="ECO:0007669"/>
    <property type="project" value="UniProtKB-UniRule"/>
</dbReference>
<dbReference type="PANTHER" id="PTHR43586">
    <property type="entry name" value="CYSTEINE DESULFURASE"/>
    <property type="match status" value="1"/>
</dbReference>
<name>A0A517N2S2_9BACT</name>
<comment type="cofactor">
    <cofactor evidence="1 7">
        <name>pyridoxal 5'-phosphate</name>
        <dbReference type="ChEBI" id="CHEBI:597326"/>
    </cofactor>
</comment>
<dbReference type="Gene3D" id="3.40.640.10">
    <property type="entry name" value="Type I PLP-dependent aspartate aminotransferase-like (Major domain)"/>
    <property type="match status" value="1"/>
</dbReference>
<dbReference type="InterPro" id="IPR000192">
    <property type="entry name" value="Aminotrans_V_dom"/>
</dbReference>
<evidence type="ECO:0000313" key="11">
    <source>
        <dbReference type="Proteomes" id="UP000319852"/>
    </source>
</evidence>
<dbReference type="CDD" id="cd06453">
    <property type="entry name" value="SufS_like"/>
    <property type="match status" value="1"/>
</dbReference>
<dbReference type="InterPro" id="IPR015421">
    <property type="entry name" value="PyrdxlP-dep_Trfase_major"/>
</dbReference>
<dbReference type="EMBL" id="CP036263">
    <property type="protein sequence ID" value="QDT01430.1"/>
    <property type="molecule type" value="Genomic_DNA"/>
</dbReference>